<dbReference type="Pfam" id="PF08205">
    <property type="entry name" value="C2-set_2"/>
    <property type="match status" value="1"/>
</dbReference>
<dbReference type="InterPro" id="IPR051036">
    <property type="entry name" value="SIGLEC"/>
</dbReference>
<evidence type="ECO:0000256" key="2">
    <source>
        <dbReference type="ARBA" id="ARBA00022692"/>
    </source>
</evidence>
<dbReference type="SMART" id="SM00409">
    <property type="entry name" value="IG"/>
    <property type="match status" value="4"/>
</dbReference>
<evidence type="ECO:0000256" key="10">
    <source>
        <dbReference type="ARBA" id="ARBA00038361"/>
    </source>
</evidence>
<dbReference type="CDD" id="cd00096">
    <property type="entry name" value="Ig"/>
    <property type="match status" value="1"/>
</dbReference>
<organism evidence="13 14">
    <name type="scientific">Channa striata</name>
    <name type="common">Snakehead murrel</name>
    <name type="synonym">Ophicephalus striatus</name>
    <dbReference type="NCBI Taxonomy" id="64152"/>
    <lineage>
        <taxon>Eukaryota</taxon>
        <taxon>Metazoa</taxon>
        <taxon>Chordata</taxon>
        <taxon>Craniata</taxon>
        <taxon>Vertebrata</taxon>
        <taxon>Euteleostomi</taxon>
        <taxon>Actinopterygii</taxon>
        <taxon>Neopterygii</taxon>
        <taxon>Teleostei</taxon>
        <taxon>Neoteleostei</taxon>
        <taxon>Acanthomorphata</taxon>
        <taxon>Anabantaria</taxon>
        <taxon>Anabantiformes</taxon>
        <taxon>Channoidei</taxon>
        <taxon>Channidae</taxon>
        <taxon>Channa</taxon>
    </lineage>
</organism>
<feature type="domain" description="Ig-like" evidence="12">
    <location>
        <begin position="403"/>
        <end position="500"/>
    </location>
</feature>
<evidence type="ECO:0000256" key="5">
    <source>
        <dbReference type="ARBA" id="ARBA00022889"/>
    </source>
</evidence>
<feature type="domain" description="Ig-like" evidence="12">
    <location>
        <begin position="593"/>
        <end position="678"/>
    </location>
</feature>
<evidence type="ECO:0000256" key="8">
    <source>
        <dbReference type="ARBA" id="ARBA00023157"/>
    </source>
</evidence>
<dbReference type="InterPro" id="IPR013162">
    <property type="entry name" value="CD80_C2-set"/>
</dbReference>
<dbReference type="GO" id="GO:0033691">
    <property type="term" value="F:sialic acid binding"/>
    <property type="evidence" value="ECO:0007669"/>
    <property type="project" value="TreeGrafter"/>
</dbReference>
<keyword evidence="8" id="KW-1015">Disulfide bond</keyword>
<protein>
    <recommendedName>
        <fullName evidence="12">Ig-like domain-containing protein</fullName>
    </recommendedName>
</protein>
<evidence type="ECO:0000256" key="11">
    <source>
        <dbReference type="SAM" id="Phobius"/>
    </source>
</evidence>
<gene>
    <name evidence="13" type="ORF">Q5P01_011595</name>
</gene>
<evidence type="ECO:0000259" key="12">
    <source>
        <dbReference type="PROSITE" id="PS50835"/>
    </source>
</evidence>
<name>A0AA88MTY1_CHASR</name>
<evidence type="ECO:0000256" key="7">
    <source>
        <dbReference type="ARBA" id="ARBA00023136"/>
    </source>
</evidence>
<dbReference type="SMART" id="SM00408">
    <property type="entry name" value="IGc2"/>
    <property type="match status" value="2"/>
</dbReference>
<evidence type="ECO:0000256" key="9">
    <source>
        <dbReference type="ARBA" id="ARBA00023319"/>
    </source>
</evidence>
<keyword evidence="14" id="KW-1185">Reference proteome</keyword>
<dbReference type="PROSITE" id="PS50835">
    <property type="entry name" value="IG_LIKE"/>
    <property type="match status" value="4"/>
</dbReference>
<dbReference type="Gene3D" id="2.60.40.10">
    <property type="entry name" value="Immunoglobulins"/>
    <property type="match status" value="5"/>
</dbReference>
<dbReference type="InterPro" id="IPR003599">
    <property type="entry name" value="Ig_sub"/>
</dbReference>
<comment type="subcellular location">
    <subcellularLocation>
        <location evidence="1">Membrane</location>
        <topology evidence="1">Single-pass type I membrane protein</topology>
    </subcellularLocation>
</comment>
<dbReference type="Pfam" id="PF07686">
    <property type="entry name" value="V-set"/>
    <property type="match status" value="1"/>
</dbReference>
<dbReference type="PANTHER" id="PTHR12035">
    <property type="entry name" value="SIALIC ACID BINDING IMMUNOGLOBULIN-LIKE LECTIN"/>
    <property type="match status" value="1"/>
</dbReference>
<evidence type="ECO:0000313" key="14">
    <source>
        <dbReference type="Proteomes" id="UP001187415"/>
    </source>
</evidence>
<dbReference type="Pfam" id="PF13927">
    <property type="entry name" value="Ig_3"/>
    <property type="match status" value="1"/>
</dbReference>
<dbReference type="SUPFAM" id="SSF48726">
    <property type="entry name" value="Immunoglobulin"/>
    <property type="match status" value="5"/>
</dbReference>
<feature type="domain" description="Ig-like" evidence="12">
    <location>
        <begin position="203"/>
        <end position="300"/>
    </location>
</feature>
<evidence type="ECO:0000256" key="6">
    <source>
        <dbReference type="ARBA" id="ARBA00022989"/>
    </source>
</evidence>
<accession>A0AA88MTY1</accession>
<dbReference type="InterPro" id="IPR013106">
    <property type="entry name" value="Ig_V-set"/>
</dbReference>
<proteinExistence type="inferred from homology"/>
<dbReference type="AlphaFoldDB" id="A0AA88MTY1"/>
<feature type="transmembrane region" description="Helical" evidence="11">
    <location>
        <begin position="692"/>
        <end position="717"/>
    </location>
</feature>
<feature type="domain" description="Ig-like" evidence="12">
    <location>
        <begin position="509"/>
        <end position="586"/>
    </location>
</feature>
<keyword evidence="9" id="KW-0393">Immunoglobulin domain</keyword>
<dbReference type="InterPro" id="IPR007110">
    <property type="entry name" value="Ig-like_dom"/>
</dbReference>
<evidence type="ECO:0000256" key="3">
    <source>
        <dbReference type="ARBA" id="ARBA00022734"/>
    </source>
</evidence>
<dbReference type="GO" id="GO:0007155">
    <property type="term" value="P:cell adhesion"/>
    <property type="evidence" value="ECO:0007669"/>
    <property type="project" value="UniProtKB-KW"/>
</dbReference>
<sequence>MNDFPVTSFWHRAGIFLQDMLTAAVSGEARAVASVHTVQRMDQQSLTVRHGAKGETSDSQITQRGNKVCTDKYCITLSEGEVAAEAGLCVVLPCSFTTDDKFNTTEAAWYKCDQPPQERCDKAGVTIFNSSNKEQVQSGFKGRVSLLEPELSLKNCSIIIHDLNVSDSGSYQLRVGGLIDEKKDGWTFIRTTTVKVSGLSQKPTVTVPPLTEGHQTTLTCTAPGLCSGSVPEITWTWRGAGVQDSHITGNITDFKTENLTAVTQRHRSTLTFDPSAEHHGTEVTCKVKFTGNIITEETVTLNVSPEGAEAAWPSAPGEDNVNPKEVEYTDIDVSKLKGKSPTEDKETRRIPETEYAEIKKEKRMKRQDNDREEGEEAAVMIVDDKESEKCVQTEEEGGLSQKPTVTVPPLTEGHQTTLTCTAPGLCSGSVPEITWTWRGAGVQDSHITGNITDFKTENLTVVTQRHRSTLTFDPSAEHNGTEVTCKVKFTGNIITEETVTLNVTYLQKPVITGNTTVKKGDDLNLTCTVESFPPSVLTWTKHGSNKTIENRTANLFITNVTPEDSGRYICSAEHQIRALTAQTDVTVTVTFGPKIFNDSSCVNQSDVLTCVCVSEGVPLPTIRWPLLETHTEYSVTNTVSNHTVTSRIRLSLSAHSTTTFECVSSNDNGQTKHNVSVKNDLYRTADLGPSAVLPWTIAAVSLCLNIICLVIYILYLWNTRKKVKPNQDEGTYMSLAKTDQPSEYDVIAQPLD</sequence>
<keyword evidence="6 11" id="KW-1133">Transmembrane helix</keyword>
<reference evidence="13" key="1">
    <citation type="submission" date="2023-07" db="EMBL/GenBank/DDBJ databases">
        <title>Chromosome-level Genome Assembly of Striped Snakehead (Channa striata).</title>
        <authorList>
            <person name="Liu H."/>
        </authorList>
    </citation>
    <scope>NUCLEOTIDE SEQUENCE</scope>
    <source>
        <strain evidence="13">Gz</strain>
        <tissue evidence="13">Muscle</tissue>
    </source>
</reference>
<evidence type="ECO:0000313" key="13">
    <source>
        <dbReference type="EMBL" id="KAK2844936.1"/>
    </source>
</evidence>
<dbReference type="PROSITE" id="PS00290">
    <property type="entry name" value="IG_MHC"/>
    <property type="match status" value="1"/>
</dbReference>
<keyword evidence="3" id="KW-0430">Lectin</keyword>
<dbReference type="InterPro" id="IPR003598">
    <property type="entry name" value="Ig_sub2"/>
</dbReference>
<dbReference type="InterPro" id="IPR036179">
    <property type="entry name" value="Ig-like_dom_sf"/>
</dbReference>
<dbReference type="GO" id="GO:0005886">
    <property type="term" value="C:plasma membrane"/>
    <property type="evidence" value="ECO:0007669"/>
    <property type="project" value="TreeGrafter"/>
</dbReference>
<comment type="similarity">
    <text evidence="10">Belongs to the immunoglobulin superfamily. SIGLEC (sialic acid binding Ig-like lectin) family.</text>
</comment>
<dbReference type="InterPro" id="IPR003006">
    <property type="entry name" value="Ig/MHC_CS"/>
</dbReference>
<keyword evidence="2 11" id="KW-0812">Transmembrane</keyword>
<comment type="caution">
    <text evidence="13">The sequence shown here is derived from an EMBL/GenBank/DDBJ whole genome shotgun (WGS) entry which is preliminary data.</text>
</comment>
<dbReference type="PANTHER" id="PTHR12035:SF128">
    <property type="entry name" value="BRANCHED CHAIN KETO ACID DEHYDROGENASE E1 SUBUNIT BETA,-LIKE-RELATED"/>
    <property type="match status" value="1"/>
</dbReference>
<keyword evidence="4" id="KW-0677">Repeat</keyword>
<evidence type="ECO:0000256" key="1">
    <source>
        <dbReference type="ARBA" id="ARBA00004479"/>
    </source>
</evidence>
<evidence type="ECO:0000256" key="4">
    <source>
        <dbReference type="ARBA" id="ARBA00022737"/>
    </source>
</evidence>
<dbReference type="InterPro" id="IPR013783">
    <property type="entry name" value="Ig-like_fold"/>
</dbReference>
<keyword evidence="7 11" id="KW-0472">Membrane</keyword>
<keyword evidence="5" id="KW-0130">Cell adhesion</keyword>
<dbReference type="EMBL" id="JAUPFM010000008">
    <property type="protein sequence ID" value="KAK2844936.1"/>
    <property type="molecule type" value="Genomic_DNA"/>
</dbReference>
<dbReference type="GO" id="GO:0030246">
    <property type="term" value="F:carbohydrate binding"/>
    <property type="evidence" value="ECO:0007669"/>
    <property type="project" value="UniProtKB-KW"/>
</dbReference>
<dbReference type="Proteomes" id="UP001187415">
    <property type="component" value="Unassembled WGS sequence"/>
</dbReference>